<comment type="subcellular location">
    <subcellularLocation>
        <location evidence="1">Membrane</location>
        <topology evidence="1">Multi-pass membrane protein</topology>
    </subcellularLocation>
</comment>
<dbReference type="PROSITE" id="PS00061">
    <property type="entry name" value="ADH_SHORT"/>
    <property type="match status" value="1"/>
</dbReference>
<gene>
    <name evidence="16" type="ORF">BD410DRAFT_758930</name>
</gene>
<evidence type="ECO:0000256" key="2">
    <source>
        <dbReference type="ARBA" id="ARBA00006484"/>
    </source>
</evidence>
<dbReference type="AlphaFoldDB" id="A0A4R5XF86"/>
<dbReference type="EMBL" id="ML170156">
    <property type="protein sequence ID" value="TDL29814.1"/>
    <property type="molecule type" value="Genomic_DNA"/>
</dbReference>
<organism evidence="16 17">
    <name type="scientific">Rickenella mellea</name>
    <dbReference type="NCBI Taxonomy" id="50990"/>
    <lineage>
        <taxon>Eukaryota</taxon>
        <taxon>Fungi</taxon>
        <taxon>Dikarya</taxon>
        <taxon>Basidiomycota</taxon>
        <taxon>Agaricomycotina</taxon>
        <taxon>Agaricomycetes</taxon>
        <taxon>Hymenochaetales</taxon>
        <taxon>Rickenellaceae</taxon>
        <taxon>Rickenella</taxon>
    </lineage>
</organism>
<evidence type="ECO:0000256" key="13">
    <source>
        <dbReference type="SAM" id="MobiDB-lite"/>
    </source>
</evidence>
<sequence>MDAPHYREEPAPIYDSFDIDLLNKVLVQTAFSPFFLFFIPVFFKMQGEDWDSRSVIYGFVYFAAVATFWLLKWFSQVYRNGWSLLFAPPRFDWGEQIVVVTGGSSGIGELIANTLAVRNVTVIVLDVNPIITENYNITYYKCDVSNWDEVHAVSQKIVEEIGHPTVLINNAGVVQGKLLLDLSPEDVKQTFDVNVLAHFWTLKAFLPEMIKQKVGHIVTVSSVMGLVGAAQLTDYAASKAALVSLNDSLRYELDKRYNAPKIRTTLLLPGYIMTPLFSRVTLPSSWFHRFFAPALQPVAVAKAVIAALDEQESRTIFLPFYTNFVRWTALLPSYLRDYFQWLSGADFAMEGFVKVSGRRADEGPIPQHPSPENGHAKSD</sequence>
<dbReference type="InterPro" id="IPR036291">
    <property type="entry name" value="NAD(P)-bd_dom_sf"/>
</dbReference>
<accession>A0A4R5XF86</accession>
<comment type="similarity">
    <text evidence="2 12">Belongs to the short-chain dehydrogenases/reductases (SDR) family.</text>
</comment>
<keyword evidence="4" id="KW-0521">NADP</keyword>
<keyword evidence="5 14" id="KW-1133">Transmembrane helix</keyword>
<evidence type="ECO:0000256" key="6">
    <source>
        <dbReference type="ARBA" id="ARBA00023002"/>
    </source>
</evidence>
<keyword evidence="3 14" id="KW-0812">Transmembrane</keyword>
<evidence type="ECO:0000256" key="10">
    <source>
        <dbReference type="ARBA" id="ARBA00068717"/>
    </source>
</evidence>
<feature type="transmembrane region" description="Helical" evidence="14">
    <location>
        <begin position="55"/>
        <end position="74"/>
    </location>
</feature>
<keyword evidence="7" id="KW-0443">Lipid metabolism</keyword>
<evidence type="ECO:0000256" key="1">
    <source>
        <dbReference type="ARBA" id="ARBA00004141"/>
    </source>
</evidence>
<proteinExistence type="inferred from homology"/>
<dbReference type="PANTHER" id="PTHR24322:SF736">
    <property type="entry name" value="RETINOL DEHYDROGENASE 10"/>
    <property type="match status" value="1"/>
</dbReference>
<evidence type="ECO:0000256" key="11">
    <source>
        <dbReference type="ARBA" id="ARBA00082544"/>
    </source>
</evidence>
<keyword evidence="17" id="KW-1185">Reference proteome</keyword>
<dbReference type="Proteomes" id="UP000294933">
    <property type="component" value="Unassembled WGS sequence"/>
</dbReference>
<evidence type="ECO:0000313" key="17">
    <source>
        <dbReference type="Proteomes" id="UP000294933"/>
    </source>
</evidence>
<dbReference type="InterPro" id="IPR020904">
    <property type="entry name" value="Sc_DH/Rdtase_CS"/>
</dbReference>
<dbReference type="GO" id="GO:0052650">
    <property type="term" value="F:all-trans-retinol dehydrogenase (NADP+) activity"/>
    <property type="evidence" value="ECO:0007669"/>
    <property type="project" value="UniProtKB-ARBA"/>
</dbReference>
<evidence type="ECO:0000259" key="15">
    <source>
        <dbReference type="SMART" id="SM00822"/>
    </source>
</evidence>
<dbReference type="PRINTS" id="PR00080">
    <property type="entry name" value="SDRFAMILY"/>
</dbReference>
<dbReference type="PRINTS" id="PR00081">
    <property type="entry name" value="GDHRDH"/>
</dbReference>
<dbReference type="InterPro" id="IPR002347">
    <property type="entry name" value="SDR_fam"/>
</dbReference>
<protein>
    <recommendedName>
        <fullName evidence="10">Short-chain dehydrogenase/reductase 3</fullName>
    </recommendedName>
    <alternativeName>
        <fullName evidence="11">Retinal short-chain dehydrogenase/reductase 1</fullName>
    </alternativeName>
</protein>
<evidence type="ECO:0000256" key="8">
    <source>
        <dbReference type="ARBA" id="ARBA00023136"/>
    </source>
</evidence>
<evidence type="ECO:0000256" key="7">
    <source>
        <dbReference type="ARBA" id="ARBA00023098"/>
    </source>
</evidence>
<evidence type="ECO:0000256" key="4">
    <source>
        <dbReference type="ARBA" id="ARBA00022857"/>
    </source>
</evidence>
<keyword evidence="6" id="KW-0560">Oxidoreductase</keyword>
<feature type="region of interest" description="Disordered" evidence="13">
    <location>
        <begin position="360"/>
        <end position="379"/>
    </location>
</feature>
<comment type="function">
    <text evidence="9">Catalyzes the reduction of all-trans-retinal to all-trans-retinol in the presence of NADPH.</text>
</comment>
<dbReference type="STRING" id="50990.A0A4R5XF86"/>
<evidence type="ECO:0000313" key="16">
    <source>
        <dbReference type="EMBL" id="TDL29814.1"/>
    </source>
</evidence>
<dbReference type="PANTHER" id="PTHR24322">
    <property type="entry name" value="PKSB"/>
    <property type="match status" value="1"/>
</dbReference>
<dbReference type="VEuPathDB" id="FungiDB:BD410DRAFT_758930"/>
<dbReference type="Gene3D" id="3.40.50.720">
    <property type="entry name" value="NAD(P)-binding Rossmann-like Domain"/>
    <property type="match status" value="1"/>
</dbReference>
<keyword evidence="8 14" id="KW-0472">Membrane</keyword>
<evidence type="ECO:0000256" key="3">
    <source>
        <dbReference type="ARBA" id="ARBA00022692"/>
    </source>
</evidence>
<dbReference type="CDD" id="cd05339">
    <property type="entry name" value="17beta-HSDXI-like_SDR_c"/>
    <property type="match status" value="1"/>
</dbReference>
<dbReference type="SUPFAM" id="SSF51735">
    <property type="entry name" value="NAD(P)-binding Rossmann-fold domains"/>
    <property type="match status" value="1"/>
</dbReference>
<evidence type="ECO:0000256" key="14">
    <source>
        <dbReference type="SAM" id="Phobius"/>
    </source>
</evidence>
<reference evidence="16 17" key="1">
    <citation type="submission" date="2018-06" db="EMBL/GenBank/DDBJ databases">
        <title>A transcriptomic atlas of mushroom development highlights an independent origin of complex multicellularity.</title>
        <authorList>
            <consortium name="DOE Joint Genome Institute"/>
            <person name="Krizsan K."/>
            <person name="Almasi E."/>
            <person name="Merenyi Z."/>
            <person name="Sahu N."/>
            <person name="Viragh M."/>
            <person name="Koszo T."/>
            <person name="Mondo S."/>
            <person name="Kiss B."/>
            <person name="Balint B."/>
            <person name="Kues U."/>
            <person name="Barry K."/>
            <person name="Hegedus J.C."/>
            <person name="Henrissat B."/>
            <person name="Johnson J."/>
            <person name="Lipzen A."/>
            <person name="Ohm R."/>
            <person name="Nagy I."/>
            <person name="Pangilinan J."/>
            <person name="Yan J."/>
            <person name="Xiong Y."/>
            <person name="Grigoriev I.V."/>
            <person name="Hibbett D.S."/>
            <person name="Nagy L.G."/>
        </authorList>
    </citation>
    <scope>NUCLEOTIDE SEQUENCE [LARGE SCALE GENOMIC DNA]</scope>
    <source>
        <strain evidence="16 17">SZMC22713</strain>
    </source>
</reference>
<dbReference type="Pfam" id="PF00106">
    <property type="entry name" value="adh_short"/>
    <property type="match status" value="1"/>
</dbReference>
<dbReference type="FunFam" id="3.40.50.720:FF:000131">
    <property type="entry name" value="Short-chain dehydrogenase/reductase 3"/>
    <property type="match status" value="1"/>
</dbReference>
<name>A0A4R5XF86_9AGAM</name>
<dbReference type="OrthoDB" id="10253736at2759"/>
<dbReference type="InterPro" id="IPR057326">
    <property type="entry name" value="KR_dom"/>
</dbReference>
<evidence type="ECO:0000256" key="5">
    <source>
        <dbReference type="ARBA" id="ARBA00022989"/>
    </source>
</evidence>
<feature type="domain" description="Ketoreductase" evidence="15">
    <location>
        <begin position="96"/>
        <end position="265"/>
    </location>
</feature>
<feature type="transmembrane region" description="Helical" evidence="14">
    <location>
        <begin position="25"/>
        <end position="43"/>
    </location>
</feature>
<evidence type="ECO:0000256" key="12">
    <source>
        <dbReference type="RuleBase" id="RU000363"/>
    </source>
</evidence>
<evidence type="ECO:0000256" key="9">
    <source>
        <dbReference type="ARBA" id="ARBA00059620"/>
    </source>
</evidence>
<dbReference type="SMART" id="SM00822">
    <property type="entry name" value="PKS_KR"/>
    <property type="match status" value="1"/>
</dbReference>
<dbReference type="GO" id="GO:0016020">
    <property type="term" value="C:membrane"/>
    <property type="evidence" value="ECO:0007669"/>
    <property type="project" value="UniProtKB-SubCell"/>
</dbReference>